<evidence type="ECO:0000256" key="1">
    <source>
        <dbReference type="SAM" id="MobiDB-lite"/>
    </source>
</evidence>
<organism evidence="3 4">
    <name type="scientific">Stygiobacter electus</name>
    <dbReference type="NCBI Taxonomy" id="3032292"/>
    <lineage>
        <taxon>Bacteria</taxon>
        <taxon>Pseudomonadati</taxon>
        <taxon>Ignavibacteriota</taxon>
        <taxon>Ignavibacteria</taxon>
        <taxon>Ignavibacteriales</taxon>
        <taxon>Melioribacteraceae</taxon>
        <taxon>Stygiobacter</taxon>
    </lineage>
</organism>
<reference evidence="3" key="1">
    <citation type="submission" date="2023-03" db="EMBL/GenBank/DDBJ databases">
        <title>Stygiobacter electus gen. nov., sp. nov., facultatively anaerobic thermotolerant bacterium of the class Ignavibacteria from a well of Yessentuki mineral water deposit.</title>
        <authorList>
            <person name="Podosokorskaya O.A."/>
            <person name="Elcheninov A.G."/>
            <person name="Petrova N.F."/>
            <person name="Zavarzina D.G."/>
            <person name="Kublanov I.V."/>
            <person name="Merkel A.Y."/>
        </authorList>
    </citation>
    <scope>NUCLEOTIDE SEQUENCE</scope>
    <source>
        <strain evidence="3">09-Me</strain>
    </source>
</reference>
<dbReference type="AlphaFoldDB" id="A0AAE3P1V6"/>
<proteinExistence type="predicted"/>
<feature type="signal peptide" evidence="2">
    <location>
        <begin position="1"/>
        <end position="23"/>
    </location>
</feature>
<name>A0AAE3P1V6_9BACT</name>
<dbReference type="Proteomes" id="UP001221302">
    <property type="component" value="Unassembled WGS sequence"/>
</dbReference>
<dbReference type="EMBL" id="JARGDL010000011">
    <property type="protein sequence ID" value="MDF1612232.1"/>
    <property type="molecule type" value="Genomic_DNA"/>
</dbReference>
<gene>
    <name evidence="3" type="ORF">P0M35_08730</name>
</gene>
<evidence type="ECO:0000313" key="3">
    <source>
        <dbReference type="EMBL" id="MDF1612232.1"/>
    </source>
</evidence>
<accession>A0AAE3P1V6</accession>
<sequence>MKRSILFFAILLGLFFVAETANAQTVGNPNKGAKTNWVDANGDGICDNVGTSAQGAGVGKGFGKKDGTGTPVQPKDGTGYGAKNHSANSGTALGSGTGTGSMMRRGKK</sequence>
<comment type="caution">
    <text evidence="3">The sequence shown here is derived from an EMBL/GenBank/DDBJ whole genome shotgun (WGS) entry which is preliminary data.</text>
</comment>
<evidence type="ECO:0000313" key="4">
    <source>
        <dbReference type="Proteomes" id="UP001221302"/>
    </source>
</evidence>
<feature type="chain" id="PRO_5042128293" evidence="2">
    <location>
        <begin position="24"/>
        <end position="108"/>
    </location>
</feature>
<protein>
    <submittedName>
        <fullName evidence="3">Uncharacterized protein</fullName>
    </submittedName>
</protein>
<dbReference type="RefSeq" id="WP_321536002.1">
    <property type="nucleotide sequence ID" value="NZ_JARGDL010000011.1"/>
</dbReference>
<keyword evidence="2" id="KW-0732">Signal</keyword>
<evidence type="ECO:0000256" key="2">
    <source>
        <dbReference type="SAM" id="SignalP"/>
    </source>
</evidence>
<keyword evidence="4" id="KW-1185">Reference proteome</keyword>
<feature type="region of interest" description="Disordered" evidence="1">
    <location>
        <begin position="57"/>
        <end position="108"/>
    </location>
</feature>